<keyword evidence="9" id="KW-1185">Reference proteome</keyword>
<dbReference type="RefSeq" id="WP_117153033.1">
    <property type="nucleotide sequence ID" value="NZ_BMLG01000001.1"/>
</dbReference>
<dbReference type="AlphaFoldDB" id="A0A917TF75"/>
<feature type="domain" description="ABC3 transporter permease C-terminal" evidence="7">
    <location>
        <begin position="254"/>
        <end position="366"/>
    </location>
</feature>
<feature type="transmembrane region" description="Helical" evidence="6">
    <location>
        <begin position="300"/>
        <end position="321"/>
    </location>
</feature>
<keyword evidence="4 6" id="KW-1133">Transmembrane helix</keyword>
<reference evidence="8" key="2">
    <citation type="submission" date="2020-09" db="EMBL/GenBank/DDBJ databases">
        <authorList>
            <person name="Sun Q."/>
            <person name="Zhou Y."/>
        </authorList>
    </citation>
    <scope>NUCLEOTIDE SEQUENCE</scope>
    <source>
        <strain evidence="8">CGMCC 1.6333</strain>
    </source>
</reference>
<evidence type="ECO:0000256" key="5">
    <source>
        <dbReference type="ARBA" id="ARBA00023136"/>
    </source>
</evidence>
<feature type="transmembrane region" description="Helical" evidence="6">
    <location>
        <begin position="732"/>
        <end position="752"/>
    </location>
</feature>
<evidence type="ECO:0000256" key="4">
    <source>
        <dbReference type="ARBA" id="ARBA00022989"/>
    </source>
</evidence>
<keyword evidence="3 6" id="KW-0812">Transmembrane</keyword>
<dbReference type="PANTHER" id="PTHR30287:SF2">
    <property type="entry name" value="BLL1001 PROTEIN"/>
    <property type="match status" value="1"/>
</dbReference>
<evidence type="ECO:0000256" key="1">
    <source>
        <dbReference type="ARBA" id="ARBA00004651"/>
    </source>
</evidence>
<evidence type="ECO:0000313" key="8">
    <source>
        <dbReference type="EMBL" id="GGM20685.1"/>
    </source>
</evidence>
<feature type="transmembrane region" description="Helical" evidence="6">
    <location>
        <begin position="341"/>
        <end position="365"/>
    </location>
</feature>
<organism evidence="8 9">
    <name type="scientific">Paraliobacillus quinghaiensis</name>
    <dbReference type="NCBI Taxonomy" id="470815"/>
    <lineage>
        <taxon>Bacteria</taxon>
        <taxon>Bacillati</taxon>
        <taxon>Bacillota</taxon>
        <taxon>Bacilli</taxon>
        <taxon>Bacillales</taxon>
        <taxon>Bacillaceae</taxon>
        <taxon>Paraliobacillus</taxon>
    </lineage>
</organism>
<evidence type="ECO:0000256" key="3">
    <source>
        <dbReference type="ARBA" id="ARBA00022692"/>
    </source>
</evidence>
<feature type="domain" description="ABC3 transporter permease C-terminal" evidence="7">
    <location>
        <begin position="644"/>
        <end position="762"/>
    </location>
</feature>
<comment type="subcellular location">
    <subcellularLocation>
        <location evidence="1">Cell membrane</location>
        <topology evidence="1">Multi-pass membrane protein</topology>
    </subcellularLocation>
</comment>
<evidence type="ECO:0000256" key="6">
    <source>
        <dbReference type="SAM" id="Phobius"/>
    </source>
</evidence>
<evidence type="ECO:0000256" key="2">
    <source>
        <dbReference type="ARBA" id="ARBA00022475"/>
    </source>
</evidence>
<protein>
    <submittedName>
        <fullName evidence="8">ABC transporter permease</fullName>
    </submittedName>
</protein>
<feature type="transmembrane region" description="Helical" evidence="6">
    <location>
        <begin position="641"/>
        <end position="666"/>
    </location>
</feature>
<dbReference type="Proteomes" id="UP000618460">
    <property type="component" value="Unassembled WGS sequence"/>
</dbReference>
<dbReference type="PANTHER" id="PTHR30287">
    <property type="entry name" value="MEMBRANE COMPONENT OF PREDICTED ABC SUPERFAMILY METABOLITE UPTAKE TRANSPORTER"/>
    <property type="match status" value="1"/>
</dbReference>
<dbReference type="OrthoDB" id="9766372at2"/>
<proteinExistence type="predicted"/>
<dbReference type="EMBL" id="BMLG01000001">
    <property type="protein sequence ID" value="GGM20685.1"/>
    <property type="molecule type" value="Genomic_DNA"/>
</dbReference>
<keyword evidence="2" id="KW-1003">Cell membrane</keyword>
<dbReference type="InterPro" id="IPR038766">
    <property type="entry name" value="Membrane_comp_ABC_pdt"/>
</dbReference>
<reference evidence="8" key="1">
    <citation type="journal article" date="2014" name="Int. J. Syst. Evol. Microbiol.">
        <title>Complete genome sequence of Corynebacterium casei LMG S-19264T (=DSM 44701T), isolated from a smear-ripened cheese.</title>
        <authorList>
            <consortium name="US DOE Joint Genome Institute (JGI-PGF)"/>
            <person name="Walter F."/>
            <person name="Albersmeier A."/>
            <person name="Kalinowski J."/>
            <person name="Ruckert C."/>
        </authorList>
    </citation>
    <scope>NUCLEOTIDE SEQUENCE</scope>
    <source>
        <strain evidence="8">CGMCC 1.6333</strain>
    </source>
</reference>
<dbReference type="Pfam" id="PF02687">
    <property type="entry name" value="FtsX"/>
    <property type="match status" value="2"/>
</dbReference>
<dbReference type="GO" id="GO:0005886">
    <property type="term" value="C:plasma membrane"/>
    <property type="evidence" value="ECO:0007669"/>
    <property type="project" value="UniProtKB-SubCell"/>
</dbReference>
<feature type="transmembrane region" description="Helical" evidence="6">
    <location>
        <begin position="694"/>
        <end position="712"/>
    </location>
</feature>
<feature type="transmembrane region" description="Helical" evidence="6">
    <location>
        <begin position="21"/>
        <end position="41"/>
    </location>
</feature>
<evidence type="ECO:0000313" key="9">
    <source>
        <dbReference type="Proteomes" id="UP000618460"/>
    </source>
</evidence>
<name>A0A917TF75_9BACI</name>
<dbReference type="InterPro" id="IPR003838">
    <property type="entry name" value="ABC3_permease_C"/>
</dbReference>
<comment type="caution">
    <text evidence="8">The sequence shown here is derived from an EMBL/GenBank/DDBJ whole genome shotgun (WGS) entry which is preliminary data.</text>
</comment>
<evidence type="ECO:0000259" key="7">
    <source>
        <dbReference type="Pfam" id="PF02687"/>
    </source>
</evidence>
<feature type="transmembrane region" description="Helical" evidence="6">
    <location>
        <begin position="247"/>
        <end position="271"/>
    </location>
</feature>
<sequence length="771" mass="85477">MYFRMIRNDFLRNKLISITTMLFIAAATALVSLVAILTVNLSGSIDTLMKQAQVPDFLQMHAGDIDKERLKSFAVENENVKAYQVLDFLNIPGSKIQLGENSLIDNIQDNGFSTQSPHFDYLLDLDGQPIQAAEGELYVPIGYMKDRTAQIGDEAIVAGRKFEVAGFLRDGQMNSPLASSKRFLINEQDYKELESEGTLEYLIEFQLKDVSKMNEFETAYADAELENNGPTLTSTLFKVINGLSDGIMIALILLVGVLIVIIAFMCIRFTLLTKMEEDYREIGTMKAIGLRLADIKKIYIAKYGLIALVGSLLGLFISFTFSEPLLENIRLYMGESQYSSLSILLAIFGSIVVFVLVIGYIHLLLRRFKKISAASAIRTGSPKEKTVRKNYIFLSKNSLFTTNAFLGIKDVLSRKKLFLTMLIIMVASSFMMIVPWNTYHTVSSPSFTKYLGFGEMDLMVSIYQSLEPNEKEKEVADYLSKNDSIDQYVKITSKSFKVKKEDGSEEKIVIELGDHSAFPIEYNSGNAPEKRNEIALSSMNASEFRKQVGDTIEIITDSGMKRFVVSGIYSNIFNGGKTAKANFIDNTAPTMWLSHYIELKNPDQIALETEEISQALPFAKVTDANNHKKQVFGTTIASIKIAAIIALVVALFITGLVSLLFMRLLVAKDRSTIAMLKAIGFNNQDLSRQYATRGIFILIIGVAGGNILASTLGESLAGLAISSFGVEKLTFVSHPLIYLGCPLLMLLVTLLATKLGTKQAGRIAIAENLKE</sequence>
<gene>
    <name evidence="8" type="ORF">GCM10011351_03150</name>
</gene>
<accession>A0A917TF75</accession>
<feature type="transmembrane region" description="Helical" evidence="6">
    <location>
        <begin position="417"/>
        <end position="436"/>
    </location>
</feature>
<keyword evidence="5 6" id="KW-0472">Membrane</keyword>